<dbReference type="InParanoid" id="K9TEL3"/>
<evidence type="ECO:0000256" key="1">
    <source>
        <dbReference type="ARBA" id="ARBA00000085"/>
    </source>
</evidence>
<dbReference type="InterPro" id="IPR000014">
    <property type="entry name" value="PAS"/>
</dbReference>
<dbReference type="Pfam" id="PF08447">
    <property type="entry name" value="PAS_3"/>
    <property type="match status" value="1"/>
</dbReference>
<evidence type="ECO:0000256" key="2">
    <source>
        <dbReference type="ARBA" id="ARBA00012438"/>
    </source>
</evidence>
<comment type="catalytic activity">
    <reaction evidence="1">
        <text>ATP + protein L-histidine = ADP + protein N-phospho-L-histidine.</text>
        <dbReference type="EC" id="2.7.13.3"/>
    </reaction>
</comment>
<protein>
    <recommendedName>
        <fullName evidence="2">histidine kinase</fullName>
        <ecNumber evidence="2">2.7.13.3</ecNumber>
    </recommendedName>
</protein>
<reference evidence="10 11" key="1">
    <citation type="submission" date="2012-06" db="EMBL/GenBank/DDBJ databases">
        <title>Finished chromosome of genome of Oscillatoria acuminata PCC 6304.</title>
        <authorList>
            <consortium name="US DOE Joint Genome Institute"/>
            <person name="Gugger M."/>
            <person name="Coursin T."/>
            <person name="Rippka R."/>
            <person name="Tandeau De Marsac N."/>
            <person name="Huntemann M."/>
            <person name="Wei C.-L."/>
            <person name="Han J."/>
            <person name="Detter J.C."/>
            <person name="Han C."/>
            <person name="Tapia R."/>
            <person name="Davenport K."/>
            <person name="Daligault H."/>
            <person name="Erkkila T."/>
            <person name="Gu W."/>
            <person name="Munk A.C.C."/>
            <person name="Teshima H."/>
            <person name="Xu Y."/>
            <person name="Chain P."/>
            <person name="Chen A."/>
            <person name="Krypides N."/>
            <person name="Mavromatis K."/>
            <person name="Markowitz V."/>
            <person name="Szeto E."/>
            <person name="Ivanova N."/>
            <person name="Mikhailova N."/>
            <person name="Ovchinnikova G."/>
            <person name="Pagani I."/>
            <person name="Pati A."/>
            <person name="Goodwin L."/>
            <person name="Peters L."/>
            <person name="Pitluck S."/>
            <person name="Woyke T."/>
            <person name="Kerfeld C."/>
        </authorList>
    </citation>
    <scope>NUCLEOTIDE SEQUENCE [LARGE SCALE GENOMIC DNA]</scope>
    <source>
        <strain evidence="10 11">PCC 6304</strain>
    </source>
</reference>
<dbReference type="GO" id="GO:0007234">
    <property type="term" value="P:osmosensory signaling via phosphorelay pathway"/>
    <property type="evidence" value="ECO:0007669"/>
    <property type="project" value="TreeGrafter"/>
</dbReference>
<dbReference type="Gene3D" id="3.30.450.20">
    <property type="entry name" value="PAS domain"/>
    <property type="match status" value="2"/>
</dbReference>
<dbReference type="SUPFAM" id="SSF47384">
    <property type="entry name" value="Homodimeric domain of signal transducing histidine kinase"/>
    <property type="match status" value="1"/>
</dbReference>
<keyword evidence="5" id="KW-0418">Kinase</keyword>
<dbReference type="Pfam" id="PF08448">
    <property type="entry name" value="PAS_4"/>
    <property type="match status" value="1"/>
</dbReference>
<evidence type="ECO:0000256" key="4">
    <source>
        <dbReference type="ARBA" id="ARBA00022679"/>
    </source>
</evidence>
<dbReference type="FunFam" id="3.30.565.10:FF:000006">
    <property type="entry name" value="Sensor histidine kinase WalK"/>
    <property type="match status" value="1"/>
</dbReference>
<dbReference type="PATRIC" id="fig|56110.3.peg.1028"/>
<dbReference type="Proteomes" id="UP000010367">
    <property type="component" value="Chromosome"/>
</dbReference>
<keyword evidence="3" id="KW-0597">Phosphoprotein</keyword>
<dbReference type="Pfam" id="PF02518">
    <property type="entry name" value="HATPase_c"/>
    <property type="match status" value="1"/>
</dbReference>
<dbReference type="SUPFAM" id="SSF55874">
    <property type="entry name" value="ATPase domain of HSP90 chaperone/DNA topoisomerase II/histidine kinase"/>
    <property type="match status" value="1"/>
</dbReference>
<dbReference type="PROSITE" id="PS50109">
    <property type="entry name" value="HIS_KIN"/>
    <property type="match status" value="1"/>
</dbReference>
<dbReference type="SUPFAM" id="SSF55785">
    <property type="entry name" value="PYP-like sensor domain (PAS domain)"/>
    <property type="match status" value="2"/>
</dbReference>
<organism evidence="10 11">
    <name type="scientific">Oscillatoria acuminata PCC 6304</name>
    <dbReference type="NCBI Taxonomy" id="56110"/>
    <lineage>
        <taxon>Bacteria</taxon>
        <taxon>Bacillati</taxon>
        <taxon>Cyanobacteriota</taxon>
        <taxon>Cyanophyceae</taxon>
        <taxon>Oscillatoriophycideae</taxon>
        <taxon>Oscillatoriales</taxon>
        <taxon>Oscillatoriaceae</taxon>
        <taxon>Oscillatoria</taxon>
    </lineage>
</organism>
<dbReference type="GO" id="GO:0000156">
    <property type="term" value="F:phosphorelay response regulator activity"/>
    <property type="evidence" value="ECO:0007669"/>
    <property type="project" value="TreeGrafter"/>
</dbReference>
<dbReference type="InterPro" id="IPR036890">
    <property type="entry name" value="HATPase_C_sf"/>
</dbReference>
<dbReference type="CDD" id="cd00082">
    <property type="entry name" value="HisKA"/>
    <property type="match status" value="1"/>
</dbReference>
<dbReference type="InterPro" id="IPR013656">
    <property type="entry name" value="PAS_4"/>
</dbReference>
<dbReference type="AlphaFoldDB" id="K9TEL3"/>
<dbReference type="STRING" id="56110.Oscil6304_0853"/>
<keyword evidence="6" id="KW-0902">Two-component regulatory system</keyword>
<dbReference type="KEGG" id="oac:Oscil6304_0853"/>
<dbReference type="GO" id="GO:0000155">
    <property type="term" value="F:phosphorelay sensor kinase activity"/>
    <property type="evidence" value="ECO:0007669"/>
    <property type="project" value="InterPro"/>
</dbReference>
<dbReference type="InterPro" id="IPR005467">
    <property type="entry name" value="His_kinase_dom"/>
</dbReference>
<dbReference type="CDD" id="cd00130">
    <property type="entry name" value="PAS"/>
    <property type="match status" value="2"/>
</dbReference>
<dbReference type="InterPro" id="IPR004358">
    <property type="entry name" value="Sig_transdc_His_kin-like_C"/>
</dbReference>
<dbReference type="SMART" id="SM00387">
    <property type="entry name" value="HATPase_c"/>
    <property type="match status" value="1"/>
</dbReference>
<evidence type="ECO:0000259" key="9">
    <source>
        <dbReference type="PROSITE" id="PS50112"/>
    </source>
</evidence>
<evidence type="ECO:0000313" key="11">
    <source>
        <dbReference type="Proteomes" id="UP000010367"/>
    </source>
</evidence>
<sequence length="714" mass="80081">MKSCNLGTEQMIERLKTKAVTAEIVPEEMQVFFHLSRELFCIRDREGDFLKLNSNWQTILGWSLEDLRSHSWRDLIHPDDLHPTLICERACDIGKVCYLKNRYRHKTGEYSWLSWRILHQEKGLTYAAAQKIETLGKDESWSGIPETFENQFTGNFPQTVAEFGANAEIGVTGVTDPFKEQLNRNKPASWIESASLKTVENSLVFFRGEWIEEDGKKGDNLNPPSQLLSKFDAGEGLSSLDEQSPSPLAIAQLEERFLKVNATLCEMLGDINQSLPRSTQSELEPSESLDTYWQKLQQICGSSLLWGGRTSSAKSPTTGMKVGNKPSRGAIAPAFLEEPRIASDSTALALLNATTESLYLVNPQGILLASNRMAAQRLGLQLPEAVGQSMYDRLPDWLAQMRRNYIEQVIQTGKPVRFKEVRNPSHFEVSIYPAMDSQGEVTHLAVFDCDISDRCQGEEARGQINAQLERRVKERTAELQSANQELEAFCYSVSHDLRAPLRAIGGFTKAVIEDYQNVLDETGKDYLQRVCAATERMNQLIDDLLSLSRVTRTQMQRQPVNLSKMARAIATELQETQRDRPVRFKLAEGLIADGDPHLLQVMLENLLGNAWKFTSKTANACIEFGISDRPVLADGKPSPGNANKTLYFVRDNGAGFNMTYADKLFAPFQRLHKTSEFEGTGIGLATVSRIVQRHGGQVWATSEVNCGATFYFTL</sequence>
<dbReference type="PANTHER" id="PTHR42878">
    <property type="entry name" value="TWO-COMPONENT HISTIDINE KINASE"/>
    <property type="match status" value="1"/>
</dbReference>
<accession>K9TEL3</accession>
<keyword evidence="7" id="KW-0472">Membrane</keyword>
<dbReference type="GO" id="GO:0016020">
    <property type="term" value="C:membrane"/>
    <property type="evidence" value="ECO:0007669"/>
    <property type="project" value="UniProtKB-SubCell"/>
</dbReference>
<dbReference type="PRINTS" id="PR00344">
    <property type="entry name" value="BCTRLSENSOR"/>
</dbReference>
<dbReference type="InterPro" id="IPR003594">
    <property type="entry name" value="HATPase_dom"/>
</dbReference>
<dbReference type="RefSeq" id="WP_015147236.1">
    <property type="nucleotide sequence ID" value="NC_019693.1"/>
</dbReference>
<dbReference type="PROSITE" id="PS50112">
    <property type="entry name" value="PAS"/>
    <property type="match status" value="2"/>
</dbReference>
<dbReference type="InterPro" id="IPR003661">
    <property type="entry name" value="HisK_dim/P_dom"/>
</dbReference>
<proteinExistence type="predicted"/>
<feature type="domain" description="PAS" evidence="9">
    <location>
        <begin position="343"/>
        <end position="413"/>
    </location>
</feature>
<dbReference type="Pfam" id="PF00512">
    <property type="entry name" value="HisKA"/>
    <property type="match status" value="1"/>
</dbReference>
<evidence type="ECO:0000313" key="10">
    <source>
        <dbReference type="EMBL" id="AFY80586.1"/>
    </source>
</evidence>
<dbReference type="SMART" id="SM00388">
    <property type="entry name" value="HisKA"/>
    <property type="match status" value="1"/>
</dbReference>
<dbReference type="Gene3D" id="3.30.565.10">
    <property type="entry name" value="Histidine kinase-like ATPase, C-terminal domain"/>
    <property type="match status" value="1"/>
</dbReference>
<dbReference type="eggNOG" id="COG4251">
    <property type="taxonomic scope" value="Bacteria"/>
</dbReference>
<dbReference type="InterPro" id="IPR035965">
    <property type="entry name" value="PAS-like_dom_sf"/>
</dbReference>
<dbReference type="EC" id="2.7.13.3" evidence="2"/>
<evidence type="ECO:0000256" key="3">
    <source>
        <dbReference type="ARBA" id="ARBA00022553"/>
    </source>
</evidence>
<dbReference type="SMART" id="SM00091">
    <property type="entry name" value="PAS"/>
    <property type="match status" value="3"/>
</dbReference>
<dbReference type="NCBIfam" id="TIGR00229">
    <property type="entry name" value="sensory_box"/>
    <property type="match status" value="1"/>
</dbReference>
<keyword evidence="11" id="KW-1185">Reference proteome</keyword>
<evidence type="ECO:0000259" key="8">
    <source>
        <dbReference type="PROSITE" id="PS50109"/>
    </source>
</evidence>
<dbReference type="GO" id="GO:0030295">
    <property type="term" value="F:protein kinase activator activity"/>
    <property type="evidence" value="ECO:0007669"/>
    <property type="project" value="TreeGrafter"/>
</dbReference>
<dbReference type="PANTHER" id="PTHR42878:SF15">
    <property type="entry name" value="BACTERIOPHYTOCHROME"/>
    <property type="match status" value="1"/>
</dbReference>
<gene>
    <name evidence="10" type="ORF">Oscil6304_0853</name>
</gene>
<dbReference type="EMBL" id="CP003607">
    <property type="protein sequence ID" value="AFY80586.1"/>
    <property type="molecule type" value="Genomic_DNA"/>
</dbReference>
<evidence type="ECO:0000256" key="5">
    <source>
        <dbReference type="ARBA" id="ARBA00022777"/>
    </source>
</evidence>
<evidence type="ECO:0000256" key="6">
    <source>
        <dbReference type="ARBA" id="ARBA00023012"/>
    </source>
</evidence>
<feature type="domain" description="Histidine kinase" evidence="8">
    <location>
        <begin position="492"/>
        <end position="714"/>
    </location>
</feature>
<dbReference type="InterPro" id="IPR036097">
    <property type="entry name" value="HisK_dim/P_sf"/>
</dbReference>
<evidence type="ECO:0000256" key="7">
    <source>
        <dbReference type="ARBA" id="ARBA00023136"/>
    </source>
</evidence>
<keyword evidence="4" id="KW-0808">Transferase</keyword>
<dbReference type="OrthoDB" id="9778628at2"/>
<dbReference type="HOGENOM" id="CLU_000445_114_71_3"/>
<feature type="domain" description="PAS" evidence="9">
    <location>
        <begin position="44"/>
        <end position="80"/>
    </location>
</feature>
<name>K9TEL3_9CYAN</name>
<dbReference type="InterPro" id="IPR013655">
    <property type="entry name" value="PAS_fold_3"/>
</dbReference>
<dbReference type="Gene3D" id="1.10.287.130">
    <property type="match status" value="1"/>
</dbReference>
<dbReference type="InterPro" id="IPR050351">
    <property type="entry name" value="BphY/WalK/GraS-like"/>
</dbReference>
<dbReference type="FunFam" id="1.10.287.130:FF:000070">
    <property type="entry name" value="Histidine kinase sensor protein"/>
    <property type="match status" value="1"/>
</dbReference>